<comment type="subcellular location">
    <subcellularLocation>
        <location evidence="1">Cell outer membrane</location>
        <topology evidence="1">Single-pass membrane protein</topology>
    </subcellularLocation>
    <subcellularLocation>
        <location evidence="2">Periplasm</location>
    </subcellularLocation>
</comment>
<proteinExistence type="predicted"/>
<evidence type="ECO:0000256" key="2">
    <source>
        <dbReference type="ARBA" id="ARBA00004418"/>
    </source>
</evidence>
<evidence type="ECO:0000256" key="4">
    <source>
        <dbReference type="ARBA" id="ARBA00023237"/>
    </source>
</evidence>
<protein>
    <submittedName>
        <fullName evidence="6">Type IV pilus modification protein PilV</fullName>
    </submittedName>
</protein>
<evidence type="ECO:0000313" key="7">
    <source>
        <dbReference type="Proteomes" id="UP000265341"/>
    </source>
</evidence>
<keyword evidence="7" id="KW-1185">Reference proteome</keyword>
<evidence type="ECO:0000256" key="5">
    <source>
        <dbReference type="SAM" id="Phobius"/>
    </source>
</evidence>
<dbReference type="AlphaFoldDB" id="A0A399EJR0"/>
<keyword evidence="4" id="KW-0998">Cell outer membrane</keyword>
<dbReference type="GO" id="GO:0045735">
    <property type="term" value="F:nutrient reservoir activity"/>
    <property type="evidence" value="ECO:0007669"/>
    <property type="project" value="InterPro"/>
</dbReference>
<dbReference type="InterPro" id="IPR045584">
    <property type="entry name" value="Pilin-like"/>
</dbReference>
<dbReference type="Proteomes" id="UP000265341">
    <property type="component" value="Unassembled WGS sequence"/>
</dbReference>
<comment type="caution">
    <text evidence="6">The sequence shown here is derived from an EMBL/GenBank/DDBJ whole genome shotgun (WGS) entry which is preliminary data.</text>
</comment>
<dbReference type="InterPro" id="IPR012902">
    <property type="entry name" value="N_methyl_site"/>
</dbReference>
<dbReference type="PROSITE" id="PS00409">
    <property type="entry name" value="PROKAR_NTER_METHYL"/>
    <property type="match status" value="1"/>
</dbReference>
<dbReference type="RefSeq" id="WP_119278701.1">
    <property type="nucleotide sequence ID" value="NZ_QWLA01000050.1"/>
</dbReference>
<dbReference type="Gene3D" id="3.30.700.10">
    <property type="entry name" value="Glycoprotein, Type 4 Pilin"/>
    <property type="match status" value="1"/>
</dbReference>
<sequence>MRKTQGITLVELLIALAILAIAFTALLFSQLSNLRASAQTRYASETKAAATRVLEALQAEVTKTVEVSSTTATYYDATVTFGSTTKYISYLFLDYYYRCPSTVTPTSPGTRTNLRPLSDLTYGNSSGGVACAGGKTNLPAALQNSLGSSISSVDWRIVGEAGITGEGVVSITVSAQHLRGPRITLINRITCYDVYPSPTSDAPIPCPTPTTAGGGR</sequence>
<keyword evidence="5" id="KW-1133">Transmembrane helix</keyword>
<dbReference type="GO" id="GO:0009279">
    <property type="term" value="C:cell outer membrane"/>
    <property type="evidence" value="ECO:0007669"/>
    <property type="project" value="UniProtKB-SubCell"/>
</dbReference>
<evidence type="ECO:0000256" key="3">
    <source>
        <dbReference type="ARBA" id="ARBA00022764"/>
    </source>
</evidence>
<gene>
    <name evidence="6" type="ORF">Mrose_02462</name>
</gene>
<dbReference type="OrthoDB" id="32002at2"/>
<evidence type="ECO:0000313" key="6">
    <source>
        <dbReference type="EMBL" id="RIH84897.1"/>
    </source>
</evidence>
<dbReference type="Pfam" id="PF07963">
    <property type="entry name" value="N_methyl"/>
    <property type="match status" value="1"/>
</dbReference>
<dbReference type="NCBIfam" id="TIGR02532">
    <property type="entry name" value="IV_pilin_GFxxxE"/>
    <property type="match status" value="1"/>
</dbReference>
<keyword evidence="5" id="KW-0812">Transmembrane</keyword>
<dbReference type="InterPro" id="IPR000480">
    <property type="entry name" value="Glutelin"/>
</dbReference>
<reference evidence="6 7" key="1">
    <citation type="submission" date="2018-08" db="EMBL/GenBank/DDBJ databases">
        <title>Meiothermus roseus NBRC 110900 genome sequencing project.</title>
        <authorList>
            <person name="Da Costa M.S."/>
            <person name="Albuquerque L."/>
            <person name="Raposo P."/>
            <person name="Froufe H.J.C."/>
            <person name="Barroso C.S."/>
            <person name="Egas C."/>
        </authorList>
    </citation>
    <scope>NUCLEOTIDE SEQUENCE [LARGE SCALE GENOMIC DNA]</scope>
    <source>
        <strain evidence="6 7">NBRC 110900</strain>
    </source>
</reference>
<evidence type="ECO:0000256" key="1">
    <source>
        <dbReference type="ARBA" id="ARBA00004203"/>
    </source>
</evidence>
<dbReference type="EMBL" id="QWLA01000050">
    <property type="protein sequence ID" value="RIH84897.1"/>
    <property type="molecule type" value="Genomic_DNA"/>
</dbReference>
<dbReference type="SUPFAM" id="SSF54523">
    <property type="entry name" value="Pili subunits"/>
    <property type="match status" value="1"/>
</dbReference>
<dbReference type="GO" id="GO:0042597">
    <property type="term" value="C:periplasmic space"/>
    <property type="evidence" value="ECO:0007669"/>
    <property type="project" value="UniProtKB-SubCell"/>
</dbReference>
<name>A0A399EJR0_9DEIN</name>
<dbReference type="PRINTS" id="PR00211">
    <property type="entry name" value="GLUTELIN"/>
</dbReference>
<keyword evidence="5" id="KW-0472">Membrane</keyword>
<organism evidence="6 7">
    <name type="scientific">Calidithermus roseus</name>
    <dbReference type="NCBI Taxonomy" id="1644118"/>
    <lineage>
        <taxon>Bacteria</taxon>
        <taxon>Thermotogati</taxon>
        <taxon>Deinococcota</taxon>
        <taxon>Deinococci</taxon>
        <taxon>Thermales</taxon>
        <taxon>Thermaceae</taxon>
        <taxon>Calidithermus</taxon>
    </lineage>
</organism>
<feature type="transmembrane region" description="Helical" evidence="5">
    <location>
        <begin position="12"/>
        <end position="31"/>
    </location>
</feature>
<keyword evidence="3" id="KW-0574">Periplasm</keyword>
<accession>A0A399EJR0</accession>